<protein>
    <submittedName>
        <fullName evidence="2">Uncharacterized protein</fullName>
    </submittedName>
</protein>
<reference evidence="2 3" key="1">
    <citation type="journal article" date="2018" name="Nat. Ecol. Evol.">
        <title>Genomic signatures of mitonuclear coevolution across populations of Tigriopus californicus.</title>
        <authorList>
            <person name="Barreto F.S."/>
            <person name="Watson E.T."/>
            <person name="Lima T.G."/>
            <person name="Willett C.S."/>
            <person name="Edmands S."/>
            <person name="Li W."/>
            <person name="Burton R.S."/>
        </authorList>
    </citation>
    <scope>NUCLEOTIDE SEQUENCE [LARGE SCALE GENOMIC DNA]</scope>
    <source>
        <strain evidence="2 3">San Diego</strain>
    </source>
</reference>
<keyword evidence="1" id="KW-0472">Membrane</keyword>
<organism evidence="2 3">
    <name type="scientific">Tigriopus californicus</name>
    <name type="common">Marine copepod</name>
    <dbReference type="NCBI Taxonomy" id="6832"/>
    <lineage>
        <taxon>Eukaryota</taxon>
        <taxon>Metazoa</taxon>
        <taxon>Ecdysozoa</taxon>
        <taxon>Arthropoda</taxon>
        <taxon>Crustacea</taxon>
        <taxon>Multicrustacea</taxon>
        <taxon>Hexanauplia</taxon>
        <taxon>Copepoda</taxon>
        <taxon>Harpacticoida</taxon>
        <taxon>Harpacticidae</taxon>
        <taxon>Tigriopus</taxon>
    </lineage>
</organism>
<feature type="transmembrane region" description="Helical" evidence="1">
    <location>
        <begin position="77"/>
        <end position="98"/>
    </location>
</feature>
<keyword evidence="3" id="KW-1185">Reference proteome</keyword>
<keyword evidence="1" id="KW-1133">Transmembrane helix</keyword>
<comment type="caution">
    <text evidence="2">The sequence shown here is derived from an EMBL/GenBank/DDBJ whole genome shotgun (WGS) entry which is preliminary data.</text>
</comment>
<proteinExistence type="predicted"/>
<sequence length="134" mass="14112">MDERSMILKETWASYFPAVYFVTALVPSDTACLANSPGSSSRTAVWTSLDVMNVIEFELGLGDRSRDSDGEEERGELTSGVIIVATVALTGLSLATALGGAITDPLRRTDGQLGPHVVAVLGEGHAFVILDNTA</sequence>
<gene>
    <name evidence="2" type="ORF">TCAL_17162</name>
</gene>
<evidence type="ECO:0000313" key="2">
    <source>
        <dbReference type="EMBL" id="TRY71901.1"/>
    </source>
</evidence>
<dbReference type="EMBL" id="VCGU01000008">
    <property type="protein sequence ID" value="TRY71901.1"/>
    <property type="molecule type" value="Genomic_DNA"/>
</dbReference>
<evidence type="ECO:0000256" key="1">
    <source>
        <dbReference type="SAM" id="Phobius"/>
    </source>
</evidence>
<keyword evidence="1" id="KW-0812">Transmembrane</keyword>
<evidence type="ECO:0000313" key="3">
    <source>
        <dbReference type="Proteomes" id="UP000318571"/>
    </source>
</evidence>
<dbReference type="AlphaFoldDB" id="A0A553P2I6"/>
<dbReference type="Proteomes" id="UP000318571">
    <property type="component" value="Chromosome 7"/>
</dbReference>
<accession>A0A553P2I6</accession>
<name>A0A553P2I6_TIGCA</name>